<reference evidence="3 4" key="1">
    <citation type="submission" date="2021-03" db="EMBL/GenBank/DDBJ databases">
        <authorList>
            <person name="Kanchanasin P."/>
            <person name="Saeng-In P."/>
            <person name="Phongsopitanun W."/>
            <person name="Yuki M."/>
            <person name="Kudo T."/>
            <person name="Ohkuma M."/>
            <person name="Tanasupawat S."/>
        </authorList>
    </citation>
    <scope>NUCLEOTIDE SEQUENCE [LARGE SCALE GENOMIC DNA]</scope>
    <source>
        <strain evidence="3 4">L46</strain>
    </source>
</reference>
<sequence>MSSHAHDRPGVPLPAPDPPAAAAAARRRGAALGVLLTAVTVLPAAVLVVPDATAGAVPAAARALGLGDGRVPALLRATGLSLPALALTLPLAAVAARRLPAWAVLATGLTVLLGGLGAVRFAGSVPAVGAVRAAQGAGAGIALPASLVLVWERRNAALSALWAGALAASLLTAMPVALRAVPPPRTGTAPAGWQGTGWHAALAPFPWLAGAAAAAAVLGVLLRGRAPWTLPPPRLAERGRLALPFVPVAGFAFLAVVAAHGWSPGARLVVAGFALAALAGLALAGGAEGGPFGCAAVMVATGLLAYPLAAPLSGLAAAGAPASRLLPAAAAAAATVTGALAASRARPRAAVMAGYALMVAGIGLALAAGPTGRWTPVVLLVPLGTGAGLALAASLRHAHVGAALFGLSLCFPAVLAGQLCVLSLQADRLRRTRALTGAGHLDALADGYRAWLLIAGAAAVLLAALTLRLITGHDRAAERHARAFERGGRTALRHARATESAPAPEAG</sequence>
<comment type="caution">
    <text evidence="3">The sequence shown here is derived from an EMBL/GenBank/DDBJ whole genome shotgun (WGS) entry which is preliminary data.</text>
</comment>
<evidence type="ECO:0008006" key="5">
    <source>
        <dbReference type="Google" id="ProtNLM"/>
    </source>
</evidence>
<keyword evidence="2" id="KW-0812">Transmembrane</keyword>
<protein>
    <recommendedName>
        <fullName evidence="5">MFS transporter</fullName>
    </recommendedName>
</protein>
<feature type="transmembrane region" description="Helical" evidence="2">
    <location>
        <begin position="349"/>
        <end position="368"/>
    </location>
</feature>
<feature type="transmembrane region" description="Helical" evidence="2">
    <location>
        <begin position="450"/>
        <end position="470"/>
    </location>
</feature>
<feature type="transmembrane region" description="Helical" evidence="2">
    <location>
        <begin position="101"/>
        <end position="121"/>
    </location>
</feature>
<dbReference type="EMBL" id="JAGEOK010000042">
    <property type="protein sequence ID" value="MBO2444185.1"/>
    <property type="molecule type" value="Genomic_DNA"/>
</dbReference>
<keyword evidence="4" id="KW-1185">Reference proteome</keyword>
<organism evidence="3 4">
    <name type="scientific">Actinomadura nitritigenes</name>
    <dbReference type="NCBI Taxonomy" id="134602"/>
    <lineage>
        <taxon>Bacteria</taxon>
        <taxon>Bacillati</taxon>
        <taxon>Actinomycetota</taxon>
        <taxon>Actinomycetes</taxon>
        <taxon>Streptosporangiales</taxon>
        <taxon>Thermomonosporaceae</taxon>
        <taxon>Actinomadura</taxon>
    </lineage>
</organism>
<evidence type="ECO:0000313" key="3">
    <source>
        <dbReference type="EMBL" id="MBO2444185.1"/>
    </source>
</evidence>
<accession>A0ABS3RDL1</accession>
<feature type="transmembrane region" description="Helical" evidence="2">
    <location>
        <begin position="325"/>
        <end position="342"/>
    </location>
</feature>
<gene>
    <name evidence="3" type="ORF">J4557_42365</name>
</gene>
<evidence type="ECO:0000256" key="1">
    <source>
        <dbReference type="SAM" id="MobiDB-lite"/>
    </source>
</evidence>
<keyword evidence="2" id="KW-0472">Membrane</keyword>
<proteinExistence type="predicted"/>
<feature type="transmembrane region" description="Helical" evidence="2">
    <location>
        <begin position="268"/>
        <end position="287"/>
    </location>
</feature>
<feature type="transmembrane region" description="Helical" evidence="2">
    <location>
        <begin position="198"/>
        <end position="221"/>
    </location>
</feature>
<keyword evidence="2" id="KW-1133">Transmembrane helix</keyword>
<feature type="transmembrane region" description="Helical" evidence="2">
    <location>
        <begin position="241"/>
        <end position="262"/>
    </location>
</feature>
<feature type="transmembrane region" description="Helical" evidence="2">
    <location>
        <begin position="133"/>
        <end position="151"/>
    </location>
</feature>
<dbReference type="Proteomes" id="UP000666915">
    <property type="component" value="Unassembled WGS sequence"/>
</dbReference>
<evidence type="ECO:0000256" key="2">
    <source>
        <dbReference type="SAM" id="Phobius"/>
    </source>
</evidence>
<dbReference type="RefSeq" id="WP_208272486.1">
    <property type="nucleotide sequence ID" value="NZ_BAAAGM010000021.1"/>
</dbReference>
<feature type="transmembrane region" description="Helical" evidence="2">
    <location>
        <begin position="294"/>
        <end position="319"/>
    </location>
</feature>
<feature type="region of interest" description="Disordered" evidence="1">
    <location>
        <begin position="487"/>
        <end position="507"/>
    </location>
</feature>
<feature type="transmembrane region" description="Helical" evidence="2">
    <location>
        <begin position="30"/>
        <end position="49"/>
    </location>
</feature>
<feature type="transmembrane region" description="Helical" evidence="2">
    <location>
        <begin position="402"/>
        <end position="424"/>
    </location>
</feature>
<feature type="transmembrane region" description="Helical" evidence="2">
    <location>
        <begin position="73"/>
        <end position="94"/>
    </location>
</feature>
<evidence type="ECO:0000313" key="4">
    <source>
        <dbReference type="Proteomes" id="UP000666915"/>
    </source>
</evidence>
<feature type="transmembrane region" description="Helical" evidence="2">
    <location>
        <begin position="374"/>
        <end position="395"/>
    </location>
</feature>
<feature type="transmembrane region" description="Helical" evidence="2">
    <location>
        <begin position="158"/>
        <end position="178"/>
    </location>
</feature>
<name>A0ABS3RDL1_9ACTN</name>